<protein>
    <submittedName>
        <fullName evidence="1">Uncharacterized protein</fullName>
    </submittedName>
</protein>
<keyword evidence="2" id="KW-1185">Reference proteome</keyword>
<accession>A0A8R1IN33</accession>
<sequence>MNKLPEQLMQLNGSLLYLLERMIVTRGILGHLVVIPSENGNYSLNVNQGMTKRHDYHGAALNPNDKNPNW</sequence>
<evidence type="ECO:0000313" key="1">
    <source>
        <dbReference type="EnsemblMetazoa" id="CJA36337.1"/>
    </source>
</evidence>
<dbReference type="AlphaFoldDB" id="A0A8R1IN33"/>
<dbReference type="EnsemblMetazoa" id="CJA36337.1">
    <property type="protein sequence ID" value="CJA36337.1"/>
    <property type="gene ID" value="WBGene00212184"/>
</dbReference>
<reference evidence="1" key="2">
    <citation type="submission" date="2022-06" db="UniProtKB">
        <authorList>
            <consortium name="EnsemblMetazoa"/>
        </authorList>
    </citation>
    <scope>IDENTIFICATION</scope>
    <source>
        <strain evidence="1">DF5081</strain>
    </source>
</reference>
<reference evidence="2" key="1">
    <citation type="submission" date="2010-08" db="EMBL/GenBank/DDBJ databases">
        <authorList>
            <consortium name="Caenorhabditis japonica Sequencing Consortium"/>
            <person name="Wilson R.K."/>
        </authorList>
    </citation>
    <scope>NUCLEOTIDE SEQUENCE [LARGE SCALE GENOMIC DNA]</scope>
    <source>
        <strain evidence="2">DF5081</strain>
    </source>
</reference>
<organism evidence="1 2">
    <name type="scientific">Caenorhabditis japonica</name>
    <dbReference type="NCBI Taxonomy" id="281687"/>
    <lineage>
        <taxon>Eukaryota</taxon>
        <taxon>Metazoa</taxon>
        <taxon>Ecdysozoa</taxon>
        <taxon>Nematoda</taxon>
        <taxon>Chromadorea</taxon>
        <taxon>Rhabditida</taxon>
        <taxon>Rhabditina</taxon>
        <taxon>Rhabditomorpha</taxon>
        <taxon>Rhabditoidea</taxon>
        <taxon>Rhabditidae</taxon>
        <taxon>Peloderinae</taxon>
        <taxon>Caenorhabditis</taxon>
    </lineage>
</organism>
<name>A0A8R1IN33_CAEJA</name>
<dbReference type="Proteomes" id="UP000005237">
    <property type="component" value="Unassembled WGS sequence"/>
</dbReference>
<proteinExistence type="predicted"/>
<evidence type="ECO:0000313" key="2">
    <source>
        <dbReference type="Proteomes" id="UP000005237"/>
    </source>
</evidence>